<organism evidence="7 8">
    <name type="scientific">Planktothrix agardhii CCAP 1459/11A</name>
    <dbReference type="NCBI Taxonomy" id="282420"/>
    <lineage>
        <taxon>Bacteria</taxon>
        <taxon>Bacillati</taxon>
        <taxon>Cyanobacteriota</taxon>
        <taxon>Cyanophyceae</taxon>
        <taxon>Oscillatoriophycideae</taxon>
        <taxon>Oscillatoriales</taxon>
        <taxon>Microcoleaceae</taxon>
        <taxon>Planktothrix</taxon>
    </lineage>
</organism>
<dbReference type="Pfam" id="PF00550">
    <property type="entry name" value="PP-binding"/>
    <property type="match status" value="2"/>
</dbReference>
<accession>A0A4P5ZEB3</accession>
<dbReference type="Pfam" id="PF13193">
    <property type="entry name" value="AMP-binding_C"/>
    <property type="match status" value="2"/>
</dbReference>
<dbReference type="SMART" id="SM00823">
    <property type="entry name" value="PKS_PP"/>
    <property type="match status" value="2"/>
</dbReference>
<dbReference type="InterPro" id="IPR025110">
    <property type="entry name" value="AMP-bd_C"/>
</dbReference>
<dbReference type="NCBIfam" id="NF003417">
    <property type="entry name" value="PRK04813.1"/>
    <property type="match status" value="2"/>
</dbReference>
<dbReference type="SUPFAM" id="SSF52777">
    <property type="entry name" value="CoA-dependent acyltransferases"/>
    <property type="match status" value="4"/>
</dbReference>
<evidence type="ECO:0000259" key="6">
    <source>
        <dbReference type="PROSITE" id="PS50075"/>
    </source>
</evidence>
<dbReference type="Gene3D" id="2.30.38.10">
    <property type="entry name" value="Luciferase, Domain 3"/>
    <property type="match status" value="2"/>
</dbReference>
<dbReference type="GO" id="GO:0031177">
    <property type="term" value="F:phosphopantetheine binding"/>
    <property type="evidence" value="ECO:0007669"/>
    <property type="project" value="InterPro"/>
</dbReference>
<protein>
    <submittedName>
        <fullName evidence="7">Amino acid adenylation domain-containing protein</fullName>
    </submittedName>
</protein>
<dbReference type="Pfam" id="PF00668">
    <property type="entry name" value="Condensation"/>
    <property type="match status" value="2"/>
</dbReference>
<dbReference type="CDD" id="cd19531">
    <property type="entry name" value="LCL_NRPS-like"/>
    <property type="match status" value="2"/>
</dbReference>
<dbReference type="GO" id="GO:0005829">
    <property type="term" value="C:cytosol"/>
    <property type="evidence" value="ECO:0007669"/>
    <property type="project" value="TreeGrafter"/>
</dbReference>
<dbReference type="InterPro" id="IPR006162">
    <property type="entry name" value="Ppantetheine_attach_site"/>
</dbReference>
<dbReference type="CDD" id="cd05930">
    <property type="entry name" value="A_NRPS"/>
    <property type="match status" value="1"/>
</dbReference>
<dbReference type="SUPFAM" id="SSF56801">
    <property type="entry name" value="Acetyl-CoA synthetase-like"/>
    <property type="match status" value="2"/>
</dbReference>
<dbReference type="Gene3D" id="3.30.559.10">
    <property type="entry name" value="Chloramphenicol acetyltransferase-like domain"/>
    <property type="match status" value="2"/>
</dbReference>
<dbReference type="RefSeq" id="WP_141293777.1">
    <property type="nucleotide sequence ID" value="NZ_BJCD01000033.1"/>
</dbReference>
<dbReference type="GO" id="GO:0016874">
    <property type="term" value="F:ligase activity"/>
    <property type="evidence" value="ECO:0007669"/>
    <property type="project" value="UniProtKB-KW"/>
</dbReference>
<feature type="domain" description="Carrier" evidence="6">
    <location>
        <begin position="989"/>
        <end position="1064"/>
    </location>
</feature>
<dbReference type="FunFam" id="3.40.50.980:FF:000002">
    <property type="entry name" value="Enterobactin synthetase component F"/>
    <property type="match status" value="2"/>
</dbReference>
<dbReference type="FunFam" id="1.10.1200.10:FF:000005">
    <property type="entry name" value="Nonribosomal peptide synthetase 1"/>
    <property type="match status" value="2"/>
</dbReference>
<dbReference type="EMBL" id="BJCD01000033">
    <property type="protein sequence ID" value="GDZ93324.1"/>
    <property type="molecule type" value="Genomic_DNA"/>
</dbReference>
<dbReference type="Pfam" id="PF00501">
    <property type="entry name" value="AMP-binding"/>
    <property type="match status" value="2"/>
</dbReference>
<dbReference type="NCBIfam" id="TIGR01733">
    <property type="entry name" value="AA-adenyl-dom"/>
    <property type="match status" value="2"/>
</dbReference>
<dbReference type="InterPro" id="IPR029058">
    <property type="entry name" value="AB_hydrolase_fold"/>
</dbReference>
<dbReference type="PROSITE" id="PS00455">
    <property type="entry name" value="AMP_BINDING"/>
    <property type="match status" value="2"/>
</dbReference>
<dbReference type="InterPro" id="IPR010071">
    <property type="entry name" value="AA_adenyl_dom"/>
</dbReference>
<dbReference type="PANTHER" id="PTHR45527">
    <property type="entry name" value="NONRIBOSOMAL PEPTIDE SYNTHETASE"/>
    <property type="match status" value="1"/>
</dbReference>
<dbReference type="FunFam" id="3.30.559.30:FF:000001">
    <property type="entry name" value="Non-ribosomal peptide synthetase"/>
    <property type="match status" value="1"/>
</dbReference>
<dbReference type="PANTHER" id="PTHR45527:SF1">
    <property type="entry name" value="FATTY ACID SYNTHASE"/>
    <property type="match status" value="1"/>
</dbReference>
<dbReference type="GO" id="GO:0044550">
    <property type="term" value="P:secondary metabolite biosynthetic process"/>
    <property type="evidence" value="ECO:0007669"/>
    <property type="project" value="UniProtKB-ARBA"/>
</dbReference>
<dbReference type="Gene3D" id="3.40.50.1820">
    <property type="entry name" value="alpha/beta hydrolase"/>
    <property type="match status" value="1"/>
</dbReference>
<dbReference type="CDD" id="cd17643">
    <property type="entry name" value="A_NRPS_Cytc1-like"/>
    <property type="match status" value="1"/>
</dbReference>
<keyword evidence="5" id="KW-0436">Ligase</keyword>
<dbReference type="FunFam" id="3.30.559.10:FF:000012">
    <property type="entry name" value="Non-ribosomal peptide synthetase"/>
    <property type="match status" value="1"/>
</dbReference>
<dbReference type="FunFam" id="3.30.300.30:FF:000010">
    <property type="entry name" value="Enterobactin synthetase component F"/>
    <property type="match status" value="2"/>
</dbReference>
<dbReference type="InterPro" id="IPR023213">
    <property type="entry name" value="CAT-like_dom_sf"/>
</dbReference>
<sequence>MSRNIETIYPNSSELSRGQEAMWLIYQIAPENVAYNIFITAKIYSYLEIPVVNRVWQKIIEKHPILRTTYTTHEGKPVQQVNQHENFLVEVIDASEWSEDRLREKIYVIADTPFNLEKDSVLRVNLFTYSDEEHILLLTMHHIAGDMWSFDLLLGEFQTLYTNEIKRISQGQTETVDSLSGKKSYADFVHWQSEMLSGSRGEKQWQYWQKQLAGELPILNLLPDKPRPPVKTYEGASYIVKLDEQLIEKLKHLALASGTSLYRILLTAFYVQLYRYTNQTDILLCSPMRGRPGKEFKEIVGYFSNLTVLRVSVQENATFTELLAQVSKIVSQAQNHQDYPFSLLAEKLQPQRDPSRSPFSQVSFAWQAQTWCEPKNNSLHLQKSVLPMEPHLFGQQGGHLDLSLMVREAKGVIKLCWQYNTDLFDAATIERMAKHFERLLNSIVLNPQQRISQLPMLTEVEQQQLLFEWNNTQAEYPLDKCIHQLFEEQAERTPDNVAVVFEDQQLTYRELNARANQLAHYLQKLGVRPDVLVGICVERSLEMIVGLLGILKAGGAYVPLDPEYPLERLSFMLEDAAVNVLLTQQKLINKLPEHQAQLICLDADWELIFQFSRDNLITDIQATNLAYVIYTSGSTGQPKGVMLSHSNLSNHMFWMQETFPLTRTDRVLQKTPFSFDASVWEFYAPLLVGGQLLIAQPGGHTDSDYLLKTIAQQQVTTVQLVPSLLQMLLEQGGIENCQLLKRVFCGGEILPVALQEKLFSQLNVNLCNLYGPTECCIDVTFWNCQREMYGQRIPIGRPIFNTKIYILDSNLQPVPIGIPGELHIGGAGLARGYLNRPELTQEKFIPNPFSNYPDSRLYKTGDLARYLPDGNIEYLGRIDNQVKIRGFRIELGEIEAVLNQYPQVQSSVIIAREDTPGNKRLVAYIVPQKEATPTPNELRQFLKEKLPEYMIPSAFVILESLPLTPNGKIDRRALPAPEQSHERTDKFILPRNPIEEILVTIWSEVLKVKQVSINDNFFELGGHSLLATQLISRIRTNFSIEIPLRSLFAAPTIEELSQQIQQLQQQDLTLSAPPILPRGEQSELLLSYAQTRLWFLDQLEPNSAFYNIPVGLRLQGHLNQSALRQSLEEIIQRHEALRTNFITVNGQPTQVIKTATNWTVSVIDLQHLSLEEQEITATNLVKEQSFKPFDLAKEALVRATLILLNNQEYWLLLCLHHVISDGWSMRVFIEELTALYNADNQGQPSPLKPLPIQYADFAIWQRQWLQGEVLENQLNYWQKQLADAPTFLPLPTDKPRPAVQTFTGAHQEFQLSLELTQKLTELSQQQGVTVFMTLLAVYGTLLYRYTGQSDILIGTPIANRNRREIESLIGFFVNTLVMRTDYSENPSFQELLMRVREMSLGAYAHQDLPFEMLVEVLQPERNLSHTPLFQVMFVLQNTPLSEIELTGLTIDSLPLEGETAKFDLTLSMQNTETGLMGGWAYNTDLFNSETIERMNSHFLTLLEGIIANPSERVSQLPLLTKVEQQQLLIDGHNTQVDYPANKCIHQLFEEQVERTPNAVAVVFEGQQLTYNELNYRANQLAHYLQSLGVKPDELVGICVERSLEMIVGLLGILKADGAYVPLDPEYPQERLSFMLEDSQVKVLVTQAKLVESIPEHQAQLVCLDTDWEKIAQNITSNPESGVKPDNLTYIIYTSGSTGKPKGVLVNHANVVRLFAATDSWYHFNCQDVWTLFHSYAFDFSVWEMWGALLYGGRLVIVPYLVTRSPESFYELLCQEKVTILNQTPTAFRQLIQAEESLKGDISPLLKEVRGDSATDNDLSLRLIIFGGESLEINSLQPWFDRHGDQLPQLVNMYGITETTVHVTYRPLSMADVDSTASVIGRPLPDLQVYLLDKYLQPVPVGVPGEMYVGGAGVTRGYLNRSELTTERFIPSPFENSNPQSPTPKLYKTGDLARYLPNGELEYLGRIDNQVKIRGFRIELGEIEALLASHPQIWETVVLVWDDTTGDKRLVAYIVPQPEITITIDEIRQFLKAKLPDYMVPNAFVILAALPLTANGKIDRRALPPPESGSEVSDKYVAPRTPMEEILVTIWSEVLKVEKVGINDNFFELGGHSLLATQLVAQIRDRLKIELPLRQLFNTATLAELAQGIEQLKQQKSAPIVTAILPRRRK</sequence>
<dbReference type="GO" id="GO:0008610">
    <property type="term" value="P:lipid biosynthetic process"/>
    <property type="evidence" value="ECO:0007669"/>
    <property type="project" value="UniProtKB-ARBA"/>
</dbReference>
<keyword evidence="4" id="KW-0597">Phosphoprotein</keyword>
<dbReference type="GO" id="GO:0043041">
    <property type="term" value="P:amino acid activation for nonribosomal peptide biosynthetic process"/>
    <property type="evidence" value="ECO:0007669"/>
    <property type="project" value="TreeGrafter"/>
</dbReference>
<dbReference type="InterPro" id="IPR036736">
    <property type="entry name" value="ACP-like_sf"/>
</dbReference>
<dbReference type="Gene3D" id="3.30.559.30">
    <property type="entry name" value="Nonribosomal peptide synthetase, condensation domain"/>
    <property type="match status" value="2"/>
</dbReference>
<dbReference type="FunFam" id="3.40.50.12780:FF:000012">
    <property type="entry name" value="Non-ribosomal peptide synthetase"/>
    <property type="match status" value="2"/>
</dbReference>
<evidence type="ECO:0000256" key="5">
    <source>
        <dbReference type="ARBA" id="ARBA00022598"/>
    </source>
</evidence>
<comment type="cofactor">
    <cofactor evidence="1">
        <name>pantetheine 4'-phosphate</name>
        <dbReference type="ChEBI" id="CHEBI:47942"/>
    </cofactor>
</comment>
<gene>
    <name evidence="7" type="ORF">PA905_11590</name>
</gene>
<dbReference type="FunFam" id="3.40.50.980:FF:000001">
    <property type="entry name" value="Non-ribosomal peptide synthetase"/>
    <property type="match status" value="2"/>
</dbReference>
<evidence type="ECO:0000256" key="3">
    <source>
        <dbReference type="ARBA" id="ARBA00022450"/>
    </source>
</evidence>
<evidence type="ECO:0000256" key="2">
    <source>
        <dbReference type="ARBA" id="ARBA00006432"/>
    </source>
</evidence>
<dbReference type="PROSITE" id="PS50075">
    <property type="entry name" value="CARRIER"/>
    <property type="match status" value="2"/>
</dbReference>
<dbReference type="Proteomes" id="UP000299794">
    <property type="component" value="Unassembled WGS sequence"/>
</dbReference>
<dbReference type="InterPro" id="IPR045851">
    <property type="entry name" value="AMP-bd_C_sf"/>
</dbReference>
<evidence type="ECO:0000256" key="1">
    <source>
        <dbReference type="ARBA" id="ARBA00001957"/>
    </source>
</evidence>
<dbReference type="Gene3D" id="3.30.300.30">
    <property type="match status" value="2"/>
</dbReference>
<name>A0A4P5ZEB3_PLAAG</name>
<dbReference type="Gene3D" id="1.10.1200.10">
    <property type="entry name" value="ACP-like"/>
    <property type="match status" value="1"/>
</dbReference>
<dbReference type="FunFam" id="2.30.38.10:FF:000001">
    <property type="entry name" value="Non-ribosomal peptide synthetase PvdI"/>
    <property type="match status" value="2"/>
</dbReference>
<dbReference type="InterPro" id="IPR000873">
    <property type="entry name" value="AMP-dep_synth/lig_dom"/>
</dbReference>
<dbReference type="InterPro" id="IPR009081">
    <property type="entry name" value="PP-bd_ACP"/>
</dbReference>
<feature type="domain" description="Carrier" evidence="6">
    <location>
        <begin position="2077"/>
        <end position="2152"/>
    </location>
</feature>
<dbReference type="InterPro" id="IPR001242">
    <property type="entry name" value="Condensation_dom"/>
</dbReference>
<evidence type="ECO:0000313" key="8">
    <source>
        <dbReference type="Proteomes" id="UP000299794"/>
    </source>
</evidence>
<dbReference type="SUPFAM" id="SSF47336">
    <property type="entry name" value="ACP-like"/>
    <property type="match status" value="2"/>
</dbReference>
<proteinExistence type="inferred from homology"/>
<reference evidence="8" key="1">
    <citation type="submission" date="2019-02" db="EMBL/GenBank/DDBJ databases">
        <title>Draft genome sequence of Planktothrix agardhii NIES-905.</title>
        <authorList>
            <person name="Yamaguchi H."/>
            <person name="Suzuki S."/>
            <person name="Kawachi M."/>
        </authorList>
    </citation>
    <scope>NUCLEOTIDE SEQUENCE [LARGE SCALE GENOMIC DNA]</scope>
    <source>
        <strain evidence="8">CCAP 1459/11A</strain>
    </source>
</reference>
<evidence type="ECO:0000256" key="4">
    <source>
        <dbReference type="ARBA" id="ARBA00022553"/>
    </source>
</evidence>
<dbReference type="Gene3D" id="3.40.50.980">
    <property type="match status" value="4"/>
</dbReference>
<evidence type="ECO:0000313" key="7">
    <source>
        <dbReference type="EMBL" id="GDZ93324.1"/>
    </source>
</evidence>
<keyword evidence="3" id="KW-0596">Phosphopantetheine</keyword>
<dbReference type="PROSITE" id="PS00012">
    <property type="entry name" value="PHOSPHOPANTETHEINE"/>
    <property type="match status" value="2"/>
</dbReference>
<dbReference type="InterPro" id="IPR020806">
    <property type="entry name" value="PKS_PP-bd"/>
</dbReference>
<comment type="similarity">
    <text evidence="2">Belongs to the ATP-dependent AMP-binding enzyme family.</text>
</comment>
<dbReference type="InterPro" id="IPR020845">
    <property type="entry name" value="AMP-binding_CS"/>
</dbReference>
<comment type="caution">
    <text evidence="7">The sequence shown here is derived from an EMBL/GenBank/DDBJ whole genome shotgun (WGS) entry which is preliminary data.</text>
</comment>